<accession>A0A1D1ZFM7</accession>
<feature type="non-terminal residue" evidence="2">
    <location>
        <position position="1"/>
    </location>
</feature>
<protein>
    <submittedName>
        <fullName evidence="2">Endoribonuclease Dicer 2b</fullName>
    </submittedName>
</protein>
<feature type="compositionally biased region" description="Basic and acidic residues" evidence="1">
    <location>
        <begin position="128"/>
        <end position="138"/>
    </location>
</feature>
<evidence type="ECO:0000313" key="2">
    <source>
        <dbReference type="EMBL" id="JAT65782.1"/>
    </source>
</evidence>
<name>A0A1D1ZFM7_9ARAE</name>
<feature type="region of interest" description="Disordered" evidence="1">
    <location>
        <begin position="128"/>
        <end position="149"/>
    </location>
</feature>
<reference evidence="2" key="1">
    <citation type="submission" date="2015-07" db="EMBL/GenBank/DDBJ databases">
        <title>Transcriptome Assembly of Anthurium amnicola.</title>
        <authorList>
            <person name="Suzuki J."/>
        </authorList>
    </citation>
    <scope>NUCLEOTIDE SEQUENCE</scope>
</reference>
<proteinExistence type="predicted"/>
<gene>
    <name evidence="2" type="primary">DCL2B_0</name>
    <name evidence="2" type="ORF">g.146028</name>
</gene>
<dbReference type="AlphaFoldDB" id="A0A1D1ZFM7"/>
<organism evidence="2">
    <name type="scientific">Anthurium amnicola</name>
    <dbReference type="NCBI Taxonomy" id="1678845"/>
    <lineage>
        <taxon>Eukaryota</taxon>
        <taxon>Viridiplantae</taxon>
        <taxon>Streptophyta</taxon>
        <taxon>Embryophyta</taxon>
        <taxon>Tracheophyta</taxon>
        <taxon>Spermatophyta</taxon>
        <taxon>Magnoliopsida</taxon>
        <taxon>Liliopsida</taxon>
        <taxon>Araceae</taxon>
        <taxon>Pothoideae</taxon>
        <taxon>Potheae</taxon>
        <taxon>Anthurium</taxon>
    </lineage>
</organism>
<dbReference type="EMBL" id="GDJX01002154">
    <property type="protein sequence ID" value="JAT65782.1"/>
    <property type="molecule type" value="Transcribed_RNA"/>
</dbReference>
<evidence type="ECO:0000256" key="1">
    <source>
        <dbReference type="SAM" id="MobiDB-lite"/>
    </source>
</evidence>
<sequence length="149" mass="16754">NAAHPVARHKRPWGPPRRQPWRILEKSRTVSAGQAGVEGDGGGCAHRVDLPPDLSRCRIRLSPVSAHNTNLKKAPRRVWRWRGKCERLLICCCNLLLLGSWRRGSWSLLVGKVSAELQLMLRVADDHPRATATTDRRGRGSSQMAEGWR</sequence>